<evidence type="ECO:0000313" key="3">
    <source>
        <dbReference type="Proteomes" id="UP000239477"/>
    </source>
</evidence>
<keyword evidence="3" id="KW-1185">Reference proteome</keyword>
<keyword evidence="1" id="KW-0472">Membrane</keyword>
<reference evidence="2 3" key="1">
    <citation type="submission" date="2017-09" db="EMBL/GenBank/DDBJ databases">
        <title>Genomic, metabolic, and phenotypic characteristics of bacterial isolates from the natural microbiome of the model nematode Caenorhabditis elegans.</title>
        <authorList>
            <person name="Zimmermann J."/>
            <person name="Obeng N."/>
            <person name="Yang W."/>
            <person name="Obeng O."/>
            <person name="Kissoyan K."/>
            <person name="Pees B."/>
            <person name="Dirksen P."/>
            <person name="Hoppner M."/>
            <person name="Franke A."/>
            <person name="Rosenstiel P."/>
            <person name="Leippe M."/>
            <person name="Dierking K."/>
            <person name="Kaleta C."/>
            <person name="Schulenburg H."/>
        </authorList>
    </citation>
    <scope>NUCLEOTIDE SEQUENCE [LARGE SCALE GENOMIC DNA]</scope>
    <source>
        <strain evidence="2 3">MYb73</strain>
    </source>
</reference>
<feature type="transmembrane region" description="Helical" evidence="1">
    <location>
        <begin position="60"/>
        <end position="80"/>
    </location>
</feature>
<proteinExistence type="predicted"/>
<evidence type="ECO:0000313" key="2">
    <source>
        <dbReference type="EMBL" id="AVJ29123.1"/>
    </source>
</evidence>
<gene>
    <name evidence="2" type="ORF">CLM73_19495</name>
</gene>
<dbReference type="OrthoDB" id="8812328at2"/>
<dbReference type="EMBL" id="CP023270">
    <property type="protein sequence ID" value="AVJ29123.1"/>
    <property type="molecule type" value="Genomic_DNA"/>
</dbReference>
<protein>
    <recommendedName>
        <fullName evidence="4">DUF2243 domain-containing protein</fullName>
    </recommendedName>
</protein>
<evidence type="ECO:0008006" key="4">
    <source>
        <dbReference type="Google" id="ProtNLM"/>
    </source>
</evidence>
<feature type="transmembrane region" description="Helical" evidence="1">
    <location>
        <begin position="21"/>
        <end position="40"/>
    </location>
</feature>
<sequence length="271" mass="29278">MKLVRPPDDPTVPHRLRRASFLLGFAMGGFFDGILLHQILQWHHLLSNVQAGPLGSLSAQVAADGVFHAIMYIVAAAGLIELYRARSAATTSPAIRPRWGHFWIGFGVWHIIDALLSHWITGIHRIKMDADNPLVWDLAWFVVFGLVPLLYGWRTRNHRRPPPTGRAGKTFASMLVAGVLAGGVLNLFPLRADADTTVIALRPGASPGAMFQALADTDARVVWADSQGSVWVMTAIPTAKKLRLFASGAMYVSGSVAPAGCSAWLKSGTAS</sequence>
<name>A0A2S0IAS2_9BURK</name>
<feature type="transmembrane region" description="Helical" evidence="1">
    <location>
        <begin position="101"/>
        <end position="121"/>
    </location>
</feature>
<feature type="transmembrane region" description="Helical" evidence="1">
    <location>
        <begin position="133"/>
        <end position="151"/>
    </location>
</feature>
<dbReference type="Pfam" id="PF10002">
    <property type="entry name" value="DUF2243"/>
    <property type="match status" value="1"/>
</dbReference>
<keyword evidence="1" id="KW-0812">Transmembrane</keyword>
<dbReference type="InterPro" id="IPR018719">
    <property type="entry name" value="DUF2243_membrane"/>
</dbReference>
<accession>A0A2S0IAS2</accession>
<feature type="transmembrane region" description="Helical" evidence="1">
    <location>
        <begin position="171"/>
        <end position="190"/>
    </location>
</feature>
<dbReference type="Proteomes" id="UP000239477">
    <property type="component" value="Chromosome"/>
</dbReference>
<organism evidence="2 3">
    <name type="scientific">Achromobacter spanius</name>
    <dbReference type="NCBI Taxonomy" id="217203"/>
    <lineage>
        <taxon>Bacteria</taxon>
        <taxon>Pseudomonadati</taxon>
        <taxon>Pseudomonadota</taxon>
        <taxon>Betaproteobacteria</taxon>
        <taxon>Burkholderiales</taxon>
        <taxon>Alcaligenaceae</taxon>
        <taxon>Achromobacter</taxon>
    </lineage>
</organism>
<evidence type="ECO:0000256" key="1">
    <source>
        <dbReference type="SAM" id="Phobius"/>
    </source>
</evidence>
<keyword evidence="1" id="KW-1133">Transmembrane helix</keyword>
<dbReference type="AlphaFoldDB" id="A0A2S0IAS2"/>